<proteinExistence type="predicted"/>
<dbReference type="EMBL" id="SUTF01000005">
    <property type="protein sequence ID" value="MBE6510491.1"/>
    <property type="molecule type" value="Genomic_DNA"/>
</dbReference>
<sequence length="752" mass="82128">MKVVIYGGGEMIKHLKKVCFLLLISIIFINCASASEIDGLNETVISETSLPDTNIVIQNYTLDSDNIYEYFDEDGVLYENYSNSIFNLSDDIQNFGIIEIPVDNVTFIGNNYNLKNTVFYLSGNNITLCNFSMEIYHAFEDIEGSGIYIRGSDIIIDGIQMDYYVPPETRAYGIYADGARKSVVNNLKIINSNVYFVANNVYSKVSNHCVDLYYCNNTLLENNTFTGSFPLKDVNFGPVGADESSETVVLLGVIMSDYTRLNANTFITNIDDRFGDYPTLDAIFIYGSNFCNMTNNNLSMFDFITLSGVPNYLYGVDIYRLSNFSFTGNNIHIETTGGTFSHGTAYPIQMTGPYSNVTIAFNNLYSKSNGPNLGIYSMNYYGQTSLYIYNNTINVTGLAGEHEWALVAGIETQDDYAYIENNIIEVHSVREVGENDNLYGISYRQRTDGNHTQIVKNNIVFSDGLYSVYMLSTLNSVITDNILVSTRDDINYGYGGYKAGSGSHIGDTIYNNRIINYYDYFGRLYNSATGERTSMYRYQENVNNRTNEFDGTGMTGRSDNPTFTDNPTQSASSNIKYRNIPGGGSSSSGSGSGSGDGGNGNSGSTGGSDSGSQSGNGGYYSNSSSAPRVDEGGSSESSGLSWMDAVLNYLNSNTNSGSEEVQSYNGNVESNNTESTPDIAGSDAPASSSTGSEASGGAGASGAESQPKAYEISEKTDKSISPNNSYLSFALIIITMILLIIGYRRKDSSDEF</sequence>
<comment type="caution">
    <text evidence="3">The sequence shown here is derived from an EMBL/GenBank/DDBJ whole genome shotgun (WGS) entry which is preliminary data.</text>
</comment>
<gene>
    <name evidence="3" type="ORF">E7Z74_04395</name>
</gene>
<evidence type="ECO:0000313" key="4">
    <source>
        <dbReference type="Proteomes" id="UP000713479"/>
    </source>
</evidence>
<dbReference type="Gene3D" id="2.160.20.10">
    <property type="entry name" value="Single-stranded right-handed beta-helix, Pectin lyase-like"/>
    <property type="match status" value="1"/>
</dbReference>
<keyword evidence="2" id="KW-0812">Transmembrane</keyword>
<accession>A0A8T3VM95</accession>
<keyword evidence="2" id="KW-1133">Transmembrane helix</keyword>
<dbReference type="InterPro" id="IPR012334">
    <property type="entry name" value="Pectin_lyas_fold"/>
</dbReference>
<evidence type="ECO:0000313" key="3">
    <source>
        <dbReference type="EMBL" id="MBE6510491.1"/>
    </source>
</evidence>
<evidence type="ECO:0000256" key="2">
    <source>
        <dbReference type="SAM" id="Phobius"/>
    </source>
</evidence>
<dbReference type="Proteomes" id="UP000713479">
    <property type="component" value="Unassembled WGS sequence"/>
</dbReference>
<feature type="compositionally biased region" description="Polar residues" evidence="1">
    <location>
        <begin position="653"/>
        <end position="676"/>
    </location>
</feature>
<reference evidence="3" key="1">
    <citation type="submission" date="2019-04" db="EMBL/GenBank/DDBJ databases">
        <title>Evolution of Biomass-Degrading Anaerobic Consortia Revealed by Metagenomics.</title>
        <authorList>
            <person name="Peng X."/>
        </authorList>
    </citation>
    <scope>NUCLEOTIDE SEQUENCE</scope>
    <source>
        <strain evidence="3">SIG13</strain>
    </source>
</reference>
<evidence type="ECO:0000256" key="1">
    <source>
        <dbReference type="SAM" id="MobiDB-lite"/>
    </source>
</evidence>
<feature type="region of interest" description="Disordered" evidence="1">
    <location>
        <begin position="544"/>
        <end position="638"/>
    </location>
</feature>
<feature type="transmembrane region" description="Helical" evidence="2">
    <location>
        <begin position="725"/>
        <end position="743"/>
    </location>
</feature>
<protein>
    <submittedName>
        <fullName evidence="3">Right-handed parallel beta-helix repeat-containing protein</fullName>
    </submittedName>
</protein>
<dbReference type="SUPFAM" id="SSF51126">
    <property type="entry name" value="Pectin lyase-like"/>
    <property type="match status" value="1"/>
</dbReference>
<feature type="region of interest" description="Disordered" evidence="1">
    <location>
        <begin position="653"/>
        <end position="719"/>
    </location>
</feature>
<dbReference type="AlphaFoldDB" id="A0A8T3VM95"/>
<organism evidence="3 4">
    <name type="scientific">Methanobrevibacter millerae</name>
    <dbReference type="NCBI Taxonomy" id="230361"/>
    <lineage>
        <taxon>Archaea</taxon>
        <taxon>Methanobacteriati</taxon>
        <taxon>Methanobacteriota</taxon>
        <taxon>Methanomada group</taxon>
        <taxon>Methanobacteria</taxon>
        <taxon>Methanobacteriales</taxon>
        <taxon>Methanobacteriaceae</taxon>
        <taxon>Methanobrevibacter</taxon>
    </lineage>
</organism>
<keyword evidence="2" id="KW-0472">Membrane</keyword>
<name>A0A8T3VM95_9EURY</name>
<dbReference type="InterPro" id="IPR011050">
    <property type="entry name" value="Pectin_lyase_fold/virulence"/>
</dbReference>
<feature type="compositionally biased region" description="Gly residues" evidence="1">
    <location>
        <begin position="581"/>
        <end position="618"/>
    </location>
</feature>
<feature type="compositionally biased region" description="Polar residues" evidence="1">
    <location>
        <begin position="555"/>
        <end position="576"/>
    </location>
</feature>